<dbReference type="PROSITE" id="PS00099">
    <property type="entry name" value="THIOLASE_3"/>
    <property type="match status" value="1"/>
</dbReference>
<protein>
    <recommendedName>
        <fullName evidence="2">acetyl-CoA C-acetyltransferase</fullName>
        <ecNumber evidence="2">2.3.1.9</ecNumber>
    </recommendedName>
    <alternativeName>
        <fullName evidence="5">Acetoacetyl-CoA thiolase</fullName>
    </alternativeName>
</protein>
<keyword evidence="3 7" id="KW-0808">Transferase</keyword>
<evidence type="ECO:0000256" key="3">
    <source>
        <dbReference type="ARBA" id="ARBA00022679"/>
    </source>
</evidence>
<feature type="domain" description="Thiolase C-terminal" evidence="9">
    <location>
        <begin position="271"/>
        <end position="393"/>
    </location>
</feature>
<keyword evidence="11" id="KW-1185">Reference proteome</keyword>
<sequence length="394" mass="41416">MNKEAVIVGAVRTAIGNFQGALSGLPATELGSIVIQEALRRAFLKAEEIDEVIMGNVLQAGLGQNPARQAWLKGGLPHEVPALTVNRVCGSGLQAVILAAQSVLLGDADAVVAGGMESMSRAPYLVEGVRSGLRMGDGQLTDTMIRDGLWCALTDVHMGVTAENVAERYGLTRAELDAFAAESQCKAEQAMANKRFEAEIVPMFIPQKKGEAVRFDQDEYPRPGTTVERLAALRPAFKEGGIVTAGNASGINDGAAAMIVMSAEAAAGRGLQPLARIRGYAVSALDPSLMGLGPVEAIRRLRRRTGVSLDDIDLFELNEAFASQSIAVRQELGIPPEKINVNGGAIALGHPIGASGARIVVSLLYEMEKREAKRGIAALCVGGGQGVALLVERD</sequence>
<feature type="domain" description="Thiolase N-terminal" evidence="8">
    <location>
        <begin position="6"/>
        <end position="263"/>
    </location>
</feature>
<dbReference type="EC" id="2.3.1.9" evidence="2"/>
<dbReference type="PROSITE" id="PS00098">
    <property type="entry name" value="THIOLASE_1"/>
    <property type="match status" value="1"/>
</dbReference>
<dbReference type="GO" id="GO:0003985">
    <property type="term" value="F:acetyl-CoA C-acetyltransferase activity"/>
    <property type="evidence" value="ECO:0007669"/>
    <property type="project" value="UniProtKB-EC"/>
</dbReference>
<dbReference type="InterPro" id="IPR020616">
    <property type="entry name" value="Thiolase_N"/>
</dbReference>
<dbReference type="PROSITE" id="PS00737">
    <property type="entry name" value="THIOLASE_2"/>
    <property type="match status" value="1"/>
</dbReference>
<dbReference type="CDD" id="cd00751">
    <property type="entry name" value="thiolase"/>
    <property type="match status" value="1"/>
</dbReference>
<dbReference type="InterPro" id="IPR020610">
    <property type="entry name" value="Thiolase_AS"/>
</dbReference>
<evidence type="ECO:0000313" key="10">
    <source>
        <dbReference type="EMBL" id="AYQ73068.1"/>
    </source>
</evidence>
<feature type="active site" description="Proton acceptor" evidence="6">
    <location>
        <position position="350"/>
    </location>
</feature>
<feature type="active site" description="Acyl-thioester intermediate" evidence="6">
    <location>
        <position position="89"/>
    </location>
</feature>
<organism evidence="10 11">
    <name type="scientific">Cohnella candidum</name>
    <dbReference type="NCBI Taxonomy" id="2674991"/>
    <lineage>
        <taxon>Bacteria</taxon>
        <taxon>Bacillati</taxon>
        <taxon>Bacillota</taxon>
        <taxon>Bacilli</taxon>
        <taxon>Bacillales</taxon>
        <taxon>Paenibacillaceae</taxon>
        <taxon>Cohnella</taxon>
    </lineage>
</organism>
<reference evidence="10 11" key="1">
    <citation type="submission" date="2018-10" db="EMBL/GenBank/DDBJ databases">
        <title>Genome Sequence of Cohnella sp.</title>
        <authorList>
            <person name="Srinivasan S."/>
            <person name="Kim M.K."/>
        </authorList>
    </citation>
    <scope>NUCLEOTIDE SEQUENCE [LARGE SCALE GENOMIC DNA]</scope>
    <source>
        <strain evidence="10 11">18JY8-7</strain>
    </source>
</reference>
<dbReference type="AlphaFoldDB" id="A0A3G3JXT7"/>
<evidence type="ECO:0000256" key="6">
    <source>
        <dbReference type="PIRSR" id="PIRSR000429-1"/>
    </source>
</evidence>
<comment type="similarity">
    <text evidence="1 7">Belongs to the thiolase-like superfamily. Thiolase family.</text>
</comment>
<evidence type="ECO:0000313" key="11">
    <source>
        <dbReference type="Proteomes" id="UP000269097"/>
    </source>
</evidence>
<dbReference type="RefSeq" id="WP_123041150.1">
    <property type="nucleotide sequence ID" value="NZ_CP033433.1"/>
</dbReference>
<keyword evidence="4 7" id="KW-0012">Acyltransferase</keyword>
<dbReference type="SUPFAM" id="SSF53901">
    <property type="entry name" value="Thiolase-like"/>
    <property type="match status" value="2"/>
</dbReference>
<evidence type="ECO:0000256" key="5">
    <source>
        <dbReference type="ARBA" id="ARBA00030755"/>
    </source>
</evidence>
<proteinExistence type="inferred from homology"/>
<dbReference type="InterPro" id="IPR020615">
    <property type="entry name" value="Thiolase_acyl_enz_int_AS"/>
</dbReference>
<feature type="active site" description="Proton acceptor" evidence="6">
    <location>
        <position position="380"/>
    </location>
</feature>
<dbReference type="InterPro" id="IPR020613">
    <property type="entry name" value="Thiolase_CS"/>
</dbReference>
<evidence type="ECO:0000256" key="7">
    <source>
        <dbReference type="RuleBase" id="RU003557"/>
    </source>
</evidence>
<evidence type="ECO:0000256" key="2">
    <source>
        <dbReference type="ARBA" id="ARBA00012705"/>
    </source>
</evidence>
<dbReference type="PIRSF" id="PIRSF000429">
    <property type="entry name" value="Ac-CoA_Ac_transf"/>
    <property type="match status" value="1"/>
</dbReference>
<dbReference type="Proteomes" id="UP000269097">
    <property type="component" value="Chromosome"/>
</dbReference>
<dbReference type="EMBL" id="CP033433">
    <property type="protein sequence ID" value="AYQ73068.1"/>
    <property type="molecule type" value="Genomic_DNA"/>
</dbReference>
<dbReference type="InterPro" id="IPR002155">
    <property type="entry name" value="Thiolase"/>
</dbReference>
<dbReference type="NCBIfam" id="TIGR01930">
    <property type="entry name" value="AcCoA-C-Actrans"/>
    <property type="match status" value="1"/>
</dbReference>
<name>A0A3G3JXT7_9BACL</name>
<dbReference type="KEGG" id="coh:EAV92_11115"/>
<dbReference type="InterPro" id="IPR020617">
    <property type="entry name" value="Thiolase_C"/>
</dbReference>
<evidence type="ECO:0000259" key="8">
    <source>
        <dbReference type="Pfam" id="PF00108"/>
    </source>
</evidence>
<evidence type="ECO:0000259" key="9">
    <source>
        <dbReference type="Pfam" id="PF02803"/>
    </source>
</evidence>
<dbReference type="InterPro" id="IPR016039">
    <property type="entry name" value="Thiolase-like"/>
</dbReference>
<evidence type="ECO:0000256" key="4">
    <source>
        <dbReference type="ARBA" id="ARBA00023315"/>
    </source>
</evidence>
<evidence type="ECO:0000256" key="1">
    <source>
        <dbReference type="ARBA" id="ARBA00010982"/>
    </source>
</evidence>
<dbReference type="Pfam" id="PF02803">
    <property type="entry name" value="Thiolase_C"/>
    <property type="match status" value="1"/>
</dbReference>
<accession>A0A3G3JXT7</accession>
<dbReference type="PANTHER" id="PTHR18919:SF107">
    <property type="entry name" value="ACETYL-COA ACETYLTRANSFERASE, CYTOSOLIC"/>
    <property type="match status" value="1"/>
</dbReference>
<gene>
    <name evidence="10" type="ORF">EAV92_11115</name>
</gene>
<dbReference type="Gene3D" id="3.40.47.10">
    <property type="match status" value="2"/>
</dbReference>
<dbReference type="PANTHER" id="PTHR18919">
    <property type="entry name" value="ACETYL-COA C-ACYLTRANSFERASE"/>
    <property type="match status" value="1"/>
</dbReference>
<dbReference type="Pfam" id="PF00108">
    <property type="entry name" value="Thiolase_N"/>
    <property type="match status" value="1"/>
</dbReference>
<dbReference type="FunFam" id="3.40.47.10:FF:000010">
    <property type="entry name" value="Acetyl-CoA acetyltransferase (Thiolase)"/>
    <property type="match status" value="1"/>
</dbReference>